<evidence type="ECO:0000256" key="4">
    <source>
        <dbReference type="SAM" id="SignalP"/>
    </source>
</evidence>
<sequence length="419" mass="45608">MKSWLKAAATTVLLSLSTVIASAQDEVVLYYYSISPAQTAAMDTLIGKFEAENPDITVRAAVKNYRTLNAEIKTALVANQPPDIGMIVTQSIADMVENAKAVPFDAQPSSTQFMDGFFPTLRVLGDYKGKTYLMPFAHGLALLYYNKDLMTEARLDPNAPPRNWNELTEAARAIQDKTGKYGMFAFHSDSDWNAQTLLIAGGAKIYDEATKRFVFDSPEGIQAMQAWQDGIVKHKLQPALTSGQSNAAFANGELGFLVTTSGMLGSLSDDNKPSFDLGVTTMPTLGSDPLRVPNSGSGLMVFAQDPERQQRAFKFLEFMSRTENSNFWSMSTGYMPTALDPMADPAMQEHLKVSPLYGVLIKAMPTIVPKAPYPGDRSADLQNLITTLLADIIANKGTAAELVTGTVKQMNDILAQSNI</sequence>
<dbReference type="InterPro" id="IPR050490">
    <property type="entry name" value="Bact_solute-bd_prot1"/>
</dbReference>
<feature type="chain" id="PRO_5045296205" evidence="4">
    <location>
        <begin position="24"/>
        <end position="419"/>
    </location>
</feature>
<dbReference type="PANTHER" id="PTHR43649">
    <property type="entry name" value="ARABINOSE-BINDING PROTEIN-RELATED"/>
    <property type="match status" value="1"/>
</dbReference>
<dbReference type="InterPro" id="IPR006059">
    <property type="entry name" value="SBP"/>
</dbReference>
<evidence type="ECO:0000256" key="1">
    <source>
        <dbReference type="ARBA" id="ARBA00004418"/>
    </source>
</evidence>
<dbReference type="PANTHER" id="PTHR43649:SF30">
    <property type="entry name" value="ABC TRANSPORTER SUBSTRATE-BINDING PROTEIN"/>
    <property type="match status" value="1"/>
</dbReference>
<evidence type="ECO:0000256" key="2">
    <source>
        <dbReference type="ARBA" id="ARBA00008520"/>
    </source>
</evidence>
<name>A0ABV3SR26_9HYPH</name>
<proteinExistence type="inferred from homology"/>
<gene>
    <name evidence="5" type="ORF">ABGN05_23770</name>
</gene>
<keyword evidence="4" id="KW-0732">Signal</keyword>
<comment type="similarity">
    <text evidence="2">Belongs to the bacterial solute-binding protein 1 family.</text>
</comment>
<dbReference type="EMBL" id="JBDPGJ010000006">
    <property type="protein sequence ID" value="MEX0408668.1"/>
    <property type="molecule type" value="Genomic_DNA"/>
</dbReference>
<evidence type="ECO:0000256" key="3">
    <source>
        <dbReference type="ARBA" id="ARBA00022764"/>
    </source>
</evidence>
<evidence type="ECO:0000313" key="6">
    <source>
        <dbReference type="Proteomes" id="UP001556692"/>
    </source>
</evidence>
<keyword evidence="6" id="KW-1185">Reference proteome</keyword>
<dbReference type="Pfam" id="PF13416">
    <property type="entry name" value="SBP_bac_8"/>
    <property type="match status" value="1"/>
</dbReference>
<comment type="subcellular location">
    <subcellularLocation>
        <location evidence="1">Periplasm</location>
    </subcellularLocation>
</comment>
<feature type="signal peptide" evidence="4">
    <location>
        <begin position="1"/>
        <end position="23"/>
    </location>
</feature>
<comment type="caution">
    <text evidence="5">The sequence shown here is derived from an EMBL/GenBank/DDBJ whole genome shotgun (WGS) entry which is preliminary data.</text>
</comment>
<evidence type="ECO:0000313" key="5">
    <source>
        <dbReference type="EMBL" id="MEX0408668.1"/>
    </source>
</evidence>
<organism evidence="5 6">
    <name type="scientific">Aquibium pacificus</name>
    <dbReference type="NCBI Taxonomy" id="3153579"/>
    <lineage>
        <taxon>Bacteria</taxon>
        <taxon>Pseudomonadati</taxon>
        <taxon>Pseudomonadota</taxon>
        <taxon>Alphaproteobacteria</taxon>
        <taxon>Hyphomicrobiales</taxon>
        <taxon>Phyllobacteriaceae</taxon>
        <taxon>Aquibium</taxon>
    </lineage>
</organism>
<reference evidence="5 6" key="1">
    <citation type="submission" date="2024-05" db="EMBL/GenBank/DDBJ databases">
        <authorList>
            <person name="Jiang F."/>
        </authorList>
    </citation>
    <scope>NUCLEOTIDE SEQUENCE [LARGE SCALE GENOMIC DNA]</scope>
    <source>
        <strain evidence="5 6">LZ166</strain>
    </source>
</reference>
<dbReference type="CDD" id="cd14748">
    <property type="entry name" value="PBP2_UgpB"/>
    <property type="match status" value="1"/>
</dbReference>
<accession>A0ABV3SR26</accession>
<dbReference type="Gene3D" id="3.40.190.10">
    <property type="entry name" value="Periplasmic binding protein-like II"/>
    <property type="match status" value="2"/>
</dbReference>
<protein>
    <submittedName>
        <fullName evidence="5">ABC transporter substrate-binding protein</fullName>
    </submittedName>
</protein>
<dbReference type="RefSeq" id="WP_367956542.1">
    <property type="nucleotide sequence ID" value="NZ_JBDPGJ010000006.1"/>
</dbReference>
<keyword evidence="3" id="KW-0574">Periplasm</keyword>
<dbReference type="SUPFAM" id="SSF53850">
    <property type="entry name" value="Periplasmic binding protein-like II"/>
    <property type="match status" value="1"/>
</dbReference>
<dbReference type="Proteomes" id="UP001556692">
    <property type="component" value="Unassembled WGS sequence"/>
</dbReference>